<gene>
    <name evidence="2" type="ORF">RJ641_011733</name>
</gene>
<dbReference type="GO" id="GO:0005840">
    <property type="term" value="C:ribosome"/>
    <property type="evidence" value="ECO:0007669"/>
    <property type="project" value="UniProtKB-KW"/>
</dbReference>
<dbReference type="Pfam" id="PF16205">
    <property type="entry name" value="Ribosomal_S17_N"/>
    <property type="match status" value="1"/>
</dbReference>
<dbReference type="AlphaFoldDB" id="A0AAN8Z1Y1"/>
<name>A0AAN8Z1Y1_9MAGN</name>
<dbReference type="Proteomes" id="UP001370490">
    <property type="component" value="Unassembled WGS sequence"/>
</dbReference>
<keyword evidence="2" id="KW-0689">Ribosomal protein</keyword>
<sequence>MRETERDLACGHSSLCFFARRNQGGGRNPKTEAIDFGRALNWAFKTPREAIEGTCIDKKCPFGTVFIRGRILATTCPQCKDD</sequence>
<dbReference type="EMBL" id="JBAMMX010000018">
    <property type="protein sequence ID" value="KAK6923429.1"/>
    <property type="molecule type" value="Genomic_DNA"/>
</dbReference>
<proteinExistence type="predicted"/>
<dbReference type="Gene3D" id="2.40.50.1000">
    <property type="match status" value="1"/>
</dbReference>
<evidence type="ECO:0000313" key="3">
    <source>
        <dbReference type="Proteomes" id="UP001370490"/>
    </source>
</evidence>
<protein>
    <submittedName>
        <fullName evidence="2">40S ribosomal protein S11, N-terminal</fullName>
    </submittedName>
</protein>
<comment type="caution">
    <text evidence="2">The sequence shown here is derived from an EMBL/GenBank/DDBJ whole genome shotgun (WGS) entry which is preliminary data.</text>
</comment>
<evidence type="ECO:0000259" key="1">
    <source>
        <dbReference type="Pfam" id="PF16205"/>
    </source>
</evidence>
<feature type="domain" description="Small ribosomal subunit protein uS17 N-terminal" evidence="1">
    <location>
        <begin position="31"/>
        <end position="72"/>
    </location>
</feature>
<dbReference type="InterPro" id="IPR032440">
    <property type="entry name" value="Ribosomal_uS17_N"/>
</dbReference>
<reference evidence="2 3" key="1">
    <citation type="submission" date="2023-12" db="EMBL/GenBank/DDBJ databases">
        <title>A high-quality genome assembly for Dillenia turbinata (Dilleniales).</title>
        <authorList>
            <person name="Chanderbali A."/>
        </authorList>
    </citation>
    <scope>NUCLEOTIDE SEQUENCE [LARGE SCALE GENOMIC DNA]</scope>
    <source>
        <strain evidence="2">LSX21</strain>
        <tissue evidence="2">Leaf</tissue>
    </source>
</reference>
<accession>A0AAN8Z1Y1</accession>
<evidence type="ECO:0000313" key="2">
    <source>
        <dbReference type="EMBL" id="KAK6923429.1"/>
    </source>
</evidence>
<keyword evidence="2" id="KW-0687">Ribonucleoprotein</keyword>
<organism evidence="2 3">
    <name type="scientific">Dillenia turbinata</name>
    <dbReference type="NCBI Taxonomy" id="194707"/>
    <lineage>
        <taxon>Eukaryota</taxon>
        <taxon>Viridiplantae</taxon>
        <taxon>Streptophyta</taxon>
        <taxon>Embryophyta</taxon>
        <taxon>Tracheophyta</taxon>
        <taxon>Spermatophyta</taxon>
        <taxon>Magnoliopsida</taxon>
        <taxon>eudicotyledons</taxon>
        <taxon>Gunneridae</taxon>
        <taxon>Pentapetalae</taxon>
        <taxon>Dilleniales</taxon>
        <taxon>Dilleniaceae</taxon>
        <taxon>Dillenia</taxon>
    </lineage>
</organism>
<keyword evidence="3" id="KW-1185">Reference proteome</keyword>